<accession>A0ABP6NYR1</accession>
<keyword evidence="2" id="KW-1185">Reference proteome</keyword>
<evidence type="ECO:0000313" key="1">
    <source>
        <dbReference type="EMBL" id="GAA3160890.1"/>
    </source>
</evidence>
<protein>
    <submittedName>
        <fullName evidence="1">Uncharacterized protein</fullName>
    </submittedName>
</protein>
<name>A0ABP6NYR1_9ACTN</name>
<sequence length="153" mass="16588">MADKRYIYLDTSDLGGPEDRLHLVIGAPTGVVYWNQYGGYSCLHGYVEGFIMPILPGPGVLAELRDVFENVLGGHGTGVLGFTWSPGVLERVRAAVADIGMQGLTHDPHDHSWPGPYDCALRVDEDRLAVLDEAWIPVVTADGPGVLMWANSD</sequence>
<proteinExistence type="predicted"/>
<dbReference type="Proteomes" id="UP001500320">
    <property type="component" value="Unassembled WGS sequence"/>
</dbReference>
<organism evidence="1 2">
    <name type="scientific">Planomonospora alba</name>
    <dbReference type="NCBI Taxonomy" id="161354"/>
    <lineage>
        <taxon>Bacteria</taxon>
        <taxon>Bacillati</taxon>
        <taxon>Actinomycetota</taxon>
        <taxon>Actinomycetes</taxon>
        <taxon>Streptosporangiales</taxon>
        <taxon>Streptosporangiaceae</taxon>
        <taxon>Planomonospora</taxon>
    </lineage>
</organism>
<dbReference type="RefSeq" id="WP_344865380.1">
    <property type="nucleotide sequence ID" value="NZ_BAAAUT010000068.1"/>
</dbReference>
<comment type="caution">
    <text evidence="1">The sequence shown here is derived from an EMBL/GenBank/DDBJ whole genome shotgun (WGS) entry which is preliminary data.</text>
</comment>
<evidence type="ECO:0000313" key="2">
    <source>
        <dbReference type="Proteomes" id="UP001500320"/>
    </source>
</evidence>
<dbReference type="Pfam" id="PF19715">
    <property type="entry name" value="DUF6210"/>
    <property type="match status" value="1"/>
</dbReference>
<gene>
    <name evidence="1" type="ORF">GCM10010466_59780</name>
</gene>
<dbReference type="EMBL" id="BAAAUT010000068">
    <property type="protein sequence ID" value="GAA3160890.1"/>
    <property type="molecule type" value="Genomic_DNA"/>
</dbReference>
<reference evidence="2" key="1">
    <citation type="journal article" date="2019" name="Int. J. Syst. Evol. Microbiol.">
        <title>The Global Catalogue of Microorganisms (GCM) 10K type strain sequencing project: providing services to taxonomists for standard genome sequencing and annotation.</title>
        <authorList>
            <consortium name="The Broad Institute Genomics Platform"/>
            <consortium name="The Broad Institute Genome Sequencing Center for Infectious Disease"/>
            <person name="Wu L."/>
            <person name="Ma J."/>
        </authorList>
    </citation>
    <scope>NUCLEOTIDE SEQUENCE [LARGE SCALE GENOMIC DNA]</scope>
    <source>
        <strain evidence="2">JCM 9373</strain>
    </source>
</reference>
<dbReference type="InterPro" id="IPR046182">
    <property type="entry name" value="DUF6210"/>
</dbReference>